<accession>A0A4Q7NVQ4</accession>
<keyword evidence="1" id="KW-0813">Transport</keyword>
<dbReference type="SMART" id="SM00382">
    <property type="entry name" value="AAA"/>
    <property type="match status" value="1"/>
</dbReference>
<dbReference type="PANTHER" id="PTHR42781:SF4">
    <property type="entry name" value="SPERMIDINE_PUTRESCINE IMPORT ATP-BINDING PROTEIN POTA"/>
    <property type="match status" value="1"/>
</dbReference>
<dbReference type="InterPro" id="IPR027417">
    <property type="entry name" value="P-loop_NTPase"/>
</dbReference>
<dbReference type="PROSITE" id="PS00211">
    <property type="entry name" value="ABC_TRANSPORTER_1"/>
    <property type="match status" value="1"/>
</dbReference>
<keyword evidence="4 8" id="KW-0067">ATP-binding</keyword>
<evidence type="ECO:0000313" key="8">
    <source>
        <dbReference type="EMBL" id="RZS90958.1"/>
    </source>
</evidence>
<reference evidence="8 9" key="1">
    <citation type="submission" date="2019-02" db="EMBL/GenBank/DDBJ databases">
        <title>Genomic Encyclopedia of Type Strains, Phase IV (KMG-IV): sequencing the most valuable type-strain genomes for metagenomic binning, comparative biology and taxonomic classification.</title>
        <authorList>
            <person name="Goeker M."/>
        </authorList>
    </citation>
    <scope>NUCLEOTIDE SEQUENCE [LARGE SCALE GENOMIC DNA]</scope>
    <source>
        <strain evidence="8 9">DSM 45622</strain>
    </source>
</reference>
<dbReference type="InterPro" id="IPR003439">
    <property type="entry name" value="ABC_transporter-like_ATP-bd"/>
</dbReference>
<evidence type="ECO:0000313" key="9">
    <source>
        <dbReference type="Proteomes" id="UP000293638"/>
    </source>
</evidence>
<sequence>MKGLAAKVSAERGEFRLDVDLSVAPGEVLAVLGPNGAGKTTLLRTLCGLDPLRAGRIELRGRLLDDGRTSLAPEHRRVGVVFQDYRLFPHLSVRDNVAFGRRSSGSSRHEAAHSAQHWLERLGIADLADRRPGALSGGQAQRVALARALAGAPDLLLLDEPLAALDAETRHGVRGQLAAHLRDPARPALLVTHDPLEAMVLGDRLLVLEGGRATQTGRPAEVARRPATAYVARLLGLNLYAGTVTADGVELDGGGVLHAAGSPDPGTPALVALRPSSVTVSTERPSGTSTRNVWPAVVAGMELLHDRVRLSAEGAPSALVDLTPGAVAELGLRPGAEVWLSAKATEVEAYPRG</sequence>
<keyword evidence="3" id="KW-0547">Nucleotide-binding</keyword>
<proteinExistence type="predicted"/>
<keyword evidence="9" id="KW-1185">Reference proteome</keyword>
<feature type="domain" description="Mop" evidence="7">
    <location>
        <begin position="287"/>
        <end position="351"/>
    </location>
</feature>
<evidence type="ECO:0000259" key="6">
    <source>
        <dbReference type="PROSITE" id="PS50893"/>
    </source>
</evidence>
<evidence type="ECO:0000256" key="2">
    <source>
        <dbReference type="ARBA" id="ARBA00022505"/>
    </source>
</evidence>
<dbReference type="SUPFAM" id="SSF50331">
    <property type="entry name" value="MOP-like"/>
    <property type="match status" value="1"/>
</dbReference>
<dbReference type="Proteomes" id="UP000293638">
    <property type="component" value="Unassembled WGS sequence"/>
</dbReference>
<feature type="domain" description="ABC transporter" evidence="6">
    <location>
        <begin position="1"/>
        <end position="235"/>
    </location>
</feature>
<dbReference type="InterPro" id="IPR005116">
    <property type="entry name" value="Transp-assoc_OB_typ1"/>
</dbReference>
<keyword evidence="2 5" id="KW-0500">Molybdenum</keyword>
<gene>
    <name evidence="8" type="ORF">EV189_0188</name>
</gene>
<dbReference type="InterPro" id="IPR003593">
    <property type="entry name" value="AAA+_ATPase"/>
</dbReference>
<dbReference type="GO" id="GO:0005524">
    <property type="term" value="F:ATP binding"/>
    <property type="evidence" value="ECO:0007669"/>
    <property type="project" value="UniProtKB-KW"/>
</dbReference>
<dbReference type="Gene3D" id="2.40.50.100">
    <property type="match status" value="1"/>
</dbReference>
<dbReference type="Pfam" id="PF00005">
    <property type="entry name" value="ABC_tran"/>
    <property type="match status" value="1"/>
</dbReference>
<evidence type="ECO:0000256" key="3">
    <source>
        <dbReference type="ARBA" id="ARBA00022741"/>
    </source>
</evidence>
<evidence type="ECO:0000259" key="7">
    <source>
        <dbReference type="PROSITE" id="PS51866"/>
    </source>
</evidence>
<dbReference type="PROSITE" id="PS50893">
    <property type="entry name" value="ABC_TRANSPORTER_2"/>
    <property type="match status" value="1"/>
</dbReference>
<dbReference type="GO" id="GO:0015689">
    <property type="term" value="P:molybdate ion transport"/>
    <property type="evidence" value="ECO:0007669"/>
    <property type="project" value="InterPro"/>
</dbReference>
<dbReference type="OrthoDB" id="9112331at2"/>
<dbReference type="GO" id="GO:0016887">
    <property type="term" value="F:ATP hydrolysis activity"/>
    <property type="evidence" value="ECO:0007669"/>
    <property type="project" value="InterPro"/>
</dbReference>
<dbReference type="SUPFAM" id="SSF52540">
    <property type="entry name" value="P-loop containing nucleoside triphosphate hydrolases"/>
    <property type="match status" value="1"/>
</dbReference>
<dbReference type="AlphaFoldDB" id="A0A4Q7NVQ4"/>
<name>A0A4Q7NVQ4_9ACTN</name>
<evidence type="ECO:0000256" key="1">
    <source>
        <dbReference type="ARBA" id="ARBA00022448"/>
    </source>
</evidence>
<dbReference type="PANTHER" id="PTHR42781">
    <property type="entry name" value="SPERMIDINE/PUTRESCINE IMPORT ATP-BINDING PROTEIN POTA"/>
    <property type="match status" value="1"/>
</dbReference>
<dbReference type="InterPro" id="IPR004606">
    <property type="entry name" value="Mop_domain"/>
</dbReference>
<evidence type="ECO:0000256" key="4">
    <source>
        <dbReference type="ARBA" id="ARBA00022840"/>
    </source>
</evidence>
<dbReference type="PROSITE" id="PS51866">
    <property type="entry name" value="MOP"/>
    <property type="match status" value="1"/>
</dbReference>
<dbReference type="Pfam" id="PF03459">
    <property type="entry name" value="TOBE"/>
    <property type="match status" value="1"/>
</dbReference>
<comment type="caution">
    <text evidence="8">The sequence shown here is derived from an EMBL/GenBank/DDBJ whole genome shotgun (WGS) entry which is preliminary data.</text>
</comment>
<dbReference type="EMBL" id="SGXD01000001">
    <property type="protein sequence ID" value="RZS90958.1"/>
    <property type="molecule type" value="Genomic_DNA"/>
</dbReference>
<dbReference type="InterPro" id="IPR050093">
    <property type="entry name" value="ABC_SmlMolc_Importer"/>
</dbReference>
<organism evidence="8 9">
    <name type="scientific">Motilibacter rhizosphaerae</name>
    <dbReference type="NCBI Taxonomy" id="598652"/>
    <lineage>
        <taxon>Bacteria</taxon>
        <taxon>Bacillati</taxon>
        <taxon>Actinomycetota</taxon>
        <taxon>Actinomycetes</taxon>
        <taxon>Motilibacterales</taxon>
        <taxon>Motilibacteraceae</taxon>
        <taxon>Motilibacter</taxon>
    </lineage>
</organism>
<protein>
    <submittedName>
        <fullName evidence="8">Molybdate transport system ATP-binding protein</fullName>
    </submittedName>
</protein>
<dbReference type="InterPro" id="IPR017871">
    <property type="entry name" value="ABC_transporter-like_CS"/>
</dbReference>
<evidence type="ECO:0000256" key="5">
    <source>
        <dbReference type="PROSITE-ProRule" id="PRU01213"/>
    </source>
</evidence>
<dbReference type="RefSeq" id="WP_130491079.1">
    <property type="nucleotide sequence ID" value="NZ_SGXD01000001.1"/>
</dbReference>
<dbReference type="Gene3D" id="3.40.50.300">
    <property type="entry name" value="P-loop containing nucleotide triphosphate hydrolases"/>
    <property type="match status" value="1"/>
</dbReference>
<dbReference type="InterPro" id="IPR008995">
    <property type="entry name" value="Mo/tungstate-bd_C_term_dom"/>
</dbReference>